<evidence type="ECO:0000256" key="12">
    <source>
        <dbReference type="ARBA" id="ARBA00023136"/>
    </source>
</evidence>
<evidence type="ECO:0000256" key="4">
    <source>
        <dbReference type="ARBA" id="ARBA00010617"/>
    </source>
</evidence>
<name>A0AAD7TKD4_9APHY</name>
<keyword evidence="11 14" id="KW-0503">Monooxygenase</keyword>
<comment type="cofactor">
    <cofactor evidence="1 13">
        <name>heme</name>
        <dbReference type="ChEBI" id="CHEBI:30413"/>
    </cofactor>
</comment>
<evidence type="ECO:0000256" key="14">
    <source>
        <dbReference type="RuleBase" id="RU000461"/>
    </source>
</evidence>
<dbReference type="PANTHER" id="PTHR46300">
    <property type="entry name" value="P450, PUTATIVE (EUROFUNG)-RELATED-RELATED"/>
    <property type="match status" value="1"/>
</dbReference>
<dbReference type="InterPro" id="IPR001128">
    <property type="entry name" value="Cyt_P450"/>
</dbReference>
<evidence type="ECO:0000313" key="16">
    <source>
        <dbReference type="Proteomes" id="UP001215151"/>
    </source>
</evidence>
<dbReference type="GO" id="GO:0016020">
    <property type="term" value="C:membrane"/>
    <property type="evidence" value="ECO:0007669"/>
    <property type="project" value="UniProtKB-SubCell"/>
</dbReference>
<comment type="subcellular location">
    <subcellularLocation>
        <location evidence="2">Membrane</location>
        <topology evidence="2">Single-pass membrane protein</topology>
    </subcellularLocation>
</comment>
<dbReference type="PANTHER" id="PTHR46300:SF7">
    <property type="entry name" value="P450, PUTATIVE (EUROFUNG)-RELATED"/>
    <property type="match status" value="1"/>
</dbReference>
<dbReference type="AlphaFoldDB" id="A0AAD7TKD4"/>
<keyword evidence="16" id="KW-1185">Reference proteome</keyword>
<dbReference type="GO" id="GO:0005506">
    <property type="term" value="F:iron ion binding"/>
    <property type="evidence" value="ECO:0007669"/>
    <property type="project" value="InterPro"/>
</dbReference>
<keyword evidence="6" id="KW-0812">Transmembrane</keyword>
<evidence type="ECO:0000256" key="9">
    <source>
        <dbReference type="ARBA" id="ARBA00023002"/>
    </source>
</evidence>
<dbReference type="InterPro" id="IPR002401">
    <property type="entry name" value="Cyt_P450_E_grp-I"/>
</dbReference>
<keyword evidence="9 14" id="KW-0560">Oxidoreductase</keyword>
<feature type="binding site" description="axial binding residue" evidence="13">
    <location>
        <position position="438"/>
    </location>
    <ligand>
        <name>heme</name>
        <dbReference type="ChEBI" id="CHEBI:30413"/>
    </ligand>
    <ligandPart>
        <name>Fe</name>
        <dbReference type="ChEBI" id="CHEBI:18248"/>
    </ligandPart>
</feature>
<keyword evidence="8" id="KW-1133">Transmembrane helix</keyword>
<dbReference type="SUPFAM" id="SSF48264">
    <property type="entry name" value="Cytochrome P450"/>
    <property type="match status" value="1"/>
</dbReference>
<dbReference type="EMBL" id="JAPEVG010000366">
    <property type="protein sequence ID" value="KAJ8463882.1"/>
    <property type="molecule type" value="Genomic_DNA"/>
</dbReference>
<comment type="similarity">
    <text evidence="4 14">Belongs to the cytochrome P450 family.</text>
</comment>
<dbReference type="InterPro" id="IPR036396">
    <property type="entry name" value="Cyt_P450_sf"/>
</dbReference>
<protein>
    <recommendedName>
        <fullName evidence="17">Cytochrome P450</fullName>
    </recommendedName>
</protein>
<dbReference type="Proteomes" id="UP001215151">
    <property type="component" value="Unassembled WGS sequence"/>
</dbReference>
<dbReference type="PROSITE" id="PS00086">
    <property type="entry name" value="CYTOCHROME_P450"/>
    <property type="match status" value="1"/>
</dbReference>
<gene>
    <name evidence="15" type="ORF">ONZ51_g9971</name>
</gene>
<evidence type="ECO:0008006" key="17">
    <source>
        <dbReference type="Google" id="ProtNLM"/>
    </source>
</evidence>
<keyword evidence="7 13" id="KW-0479">Metal-binding</keyword>
<comment type="caution">
    <text evidence="15">The sequence shown here is derived from an EMBL/GenBank/DDBJ whole genome shotgun (WGS) entry which is preliminary data.</text>
</comment>
<evidence type="ECO:0000256" key="10">
    <source>
        <dbReference type="ARBA" id="ARBA00023004"/>
    </source>
</evidence>
<dbReference type="Pfam" id="PF00067">
    <property type="entry name" value="p450"/>
    <property type="match status" value="1"/>
</dbReference>
<evidence type="ECO:0000256" key="6">
    <source>
        <dbReference type="ARBA" id="ARBA00022692"/>
    </source>
</evidence>
<dbReference type="PRINTS" id="PR00463">
    <property type="entry name" value="EP450I"/>
</dbReference>
<evidence type="ECO:0000256" key="8">
    <source>
        <dbReference type="ARBA" id="ARBA00022989"/>
    </source>
</evidence>
<dbReference type="GO" id="GO:0016705">
    <property type="term" value="F:oxidoreductase activity, acting on paired donors, with incorporation or reduction of molecular oxygen"/>
    <property type="evidence" value="ECO:0007669"/>
    <property type="project" value="InterPro"/>
</dbReference>
<evidence type="ECO:0000313" key="15">
    <source>
        <dbReference type="EMBL" id="KAJ8463882.1"/>
    </source>
</evidence>
<dbReference type="GO" id="GO:0020037">
    <property type="term" value="F:heme binding"/>
    <property type="evidence" value="ECO:0007669"/>
    <property type="project" value="InterPro"/>
</dbReference>
<dbReference type="GO" id="GO:0004497">
    <property type="term" value="F:monooxygenase activity"/>
    <property type="evidence" value="ECO:0007669"/>
    <property type="project" value="UniProtKB-KW"/>
</dbReference>
<dbReference type="InterPro" id="IPR017972">
    <property type="entry name" value="Cyt_P450_CS"/>
</dbReference>
<dbReference type="Gene3D" id="1.10.630.10">
    <property type="entry name" value="Cytochrome P450"/>
    <property type="match status" value="1"/>
</dbReference>
<proteinExistence type="inferred from homology"/>
<evidence type="ECO:0000256" key="2">
    <source>
        <dbReference type="ARBA" id="ARBA00004167"/>
    </source>
</evidence>
<accession>A0AAD7TKD4</accession>
<keyword evidence="5 13" id="KW-0349">Heme</keyword>
<evidence type="ECO:0000256" key="7">
    <source>
        <dbReference type="ARBA" id="ARBA00022723"/>
    </source>
</evidence>
<organism evidence="15 16">
    <name type="scientific">Trametes cubensis</name>
    <dbReference type="NCBI Taxonomy" id="1111947"/>
    <lineage>
        <taxon>Eukaryota</taxon>
        <taxon>Fungi</taxon>
        <taxon>Dikarya</taxon>
        <taxon>Basidiomycota</taxon>
        <taxon>Agaricomycotina</taxon>
        <taxon>Agaricomycetes</taxon>
        <taxon>Polyporales</taxon>
        <taxon>Polyporaceae</taxon>
        <taxon>Trametes</taxon>
    </lineage>
</organism>
<keyword evidence="10 13" id="KW-0408">Iron</keyword>
<evidence type="ECO:0000256" key="13">
    <source>
        <dbReference type="PIRSR" id="PIRSR602401-1"/>
    </source>
</evidence>
<evidence type="ECO:0000256" key="5">
    <source>
        <dbReference type="ARBA" id="ARBA00022617"/>
    </source>
</evidence>
<evidence type="ECO:0000256" key="3">
    <source>
        <dbReference type="ARBA" id="ARBA00005179"/>
    </source>
</evidence>
<dbReference type="InterPro" id="IPR050364">
    <property type="entry name" value="Cytochrome_P450_fung"/>
</dbReference>
<sequence length="496" mass="55655">MLLPAALMIITLVVAHVRSFLAWRTRTRGRPLPPGPRPWPIIGNLFDLPRFKPWHKCLDFTEKYGSVVYLQVLGKPIILVGDPDVANELLNRRSANTADRPRNPVVELSGQDVNFAVIPYGEWWRRHRRAFWHHFNPGVISRYLPIQREGAHKFLASVLASPYGMKTNIYFTFQSVILKIVYGIDVVDAGDSRLAIASAALECISRATPGHFAVELFPFLRHVPAWFPGAGFQRELAMSKAANYRLKNDLFDEVKVALDRGEHRPCVAADILVKAQESTLSFDEEEVMKQVCAVAVEGSADTTGHTLEAFCLAMALYPNVQKKAQAELDEVVGPDRLPDHTDSDALVYVNAIVKESLRWHVVLPQGNPHRTIEDDELNGYFIPGGTTIMANVWGFLHDPLAYENPFDFCPERFIKDGEINSNVRDPADFMFGFGRRICPGRHLAIPSLFINIASLLHVFDISLPLDDNGHPISIEYRESHGLTRSSLIDIAISSTF</sequence>
<evidence type="ECO:0000256" key="1">
    <source>
        <dbReference type="ARBA" id="ARBA00001971"/>
    </source>
</evidence>
<dbReference type="CDD" id="cd11065">
    <property type="entry name" value="CYP64-like"/>
    <property type="match status" value="1"/>
</dbReference>
<comment type="pathway">
    <text evidence="3">Secondary metabolite biosynthesis.</text>
</comment>
<keyword evidence="12" id="KW-0472">Membrane</keyword>
<evidence type="ECO:0000256" key="11">
    <source>
        <dbReference type="ARBA" id="ARBA00023033"/>
    </source>
</evidence>
<reference evidence="15" key="1">
    <citation type="submission" date="2022-11" db="EMBL/GenBank/DDBJ databases">
        <title>Genome Sequence of Cubamyces cubensis.</title>
        <authorList>
            <person name="Buettner E."/>
        </authorList>
    </citation>
    <scope>NUCLEOTIDE SEQUENCE</scope>
    <source>
        <strain evidence="15">MPL-01</strain>
    </source>
</reference>